<feature type="chain" id="PRO_5043970461" evidence="1">
    <location>
        <begin position="24"/>
        <end position="200"/>
    </location>
</feature>
<dbReference type="EMBL" id="JAVRAF010000005">
    <property type="protein sequence ID" value="MDX8303944.1"/>
    <property type="molecule type" value="Genomic_DNA"/>
</dbReference>
<evidence type="ECO:0000313" key="2">
    <source>
        <dbReference type="EMBL" id="MDX8303944.1"/>
    </source>
</evidence>
<accession>A0AAW9FK66</accession>
<evidence type="ECO:0000256" key="1">
    <source>
        <dbReference type="SAM" id="SignalP"/>
    </source>
</evidence>
<protein>
    <submittedName>
        <fullName evidence="2">Uncharacterized protein</fullName>
    </submittedName>
</protein>
<sequence>MAPLVFSRTLLLLPLLFPLTAFAIEDVPRKDQIALMAEVKKVDRVGVARKTKEVDARPASPGEIVITYIKGQGVETRSKPAEEGDWVVRNRCEETGNEEILVKARHFSERYGEPLSATDAAGYRAFKPKGNNMSYFIVTDEIGPFNFRAPWDEMMVALPGDAIVQVQTDESDTYRVAAAAFQCTYEIVDPAKFVIDASLR</sequence>
<feature type="signal peptide" evidence="1">
    <location>
        <begin position="1"/>
        <end position="23"/>
    </location>
</feature>
<comment type="caution">
    <text evidence="2">The sequence shown here is derived from an EMBL/GenBank/DDBJ whole genome shotgun (WGS) entry which is preliminary data.</text>
</comment>
<proteinExistence type="predicted"/>
<dbReference type="AlphaFoldDB" id="A0AAW9FK66"/>
<name>A0AAW9FK66_9HYPH</name>
<reference evidence="2" key="1">
    <citation type="journal article" date="2023" name="Phytobiomes J">
        <title>Deciphering the key players within the bacterial microbiota associated with aerial crown gall tumors on rhododendron: Insights into the gallobiome.</title>
        <authorList>
            <person name="Kuzmanovic N."/>
            <person name="Nesme J."/>
            <person name="Wolf J."/>
            <person name="Neumann-Schaal M."/>
            <person name="Petersen J."/>
            <person name="Fernandez-Gnecco G."/>
            <person name="Sproeer C."/>
            <person name="Bunk B."/>
            <person name="Overmann J."/>
            <person name="Sorensen S.J."/>
            <person name="Idczak E."/>
            <person name="Smalla K."/>
        </authorList>
    </citation>
    <scope>NUCLEOTIDE SEQUENCE</scope>
    <source>
        <strain evidence="2">Rho-11.1</strain>
    </source>
</reference>
<organism evidence="2">
    <name type="scientific">Agrobacterium rosae</name>
    <dbReference type="NCBI Taxonomy" id="1972867"/>
    <lineage>
        <taxon>Bacteria</taxon>
        <taxon>Pseudomonadati</taxon>
        <taxon>Pseudomonadota</taxon>
        <taxon>Alphaproteobacteria</taxon>
        <taxon>Hyphomicrobiales</taxon>
        <taxon>Rhizobiaceae</taxon>
        <taxon>Rhizobium/Agrobacterium group</taxon>
        <taxon>Agrobacterium</taxon>
    </lineage>
</organism>
<gene>
    <name evidence="2" type="ORF">RMR22_16955</name>
</gene>
<keyword evidence="1" id="KW-0732">Signal</keyword>